<feature type="binding site" evidence="4">
    <location>
        <position position="76"/>
    </location>
    <ligand>
        <name>Zn(2+)</name>
        <dbReference type="ChEBI" id="CHEBI:29105"/>
    </ligand>
</feature>
<reference evidence="5 6" key="1">
    <citation type="submission" date="2022-11" db="EMBL/GenBank/DDBJ databases">
        <title>Minimal conservation of predation-associated metabolite biosynthetic gene clusters underscores biosynthetic potential of Myxococcota including descriptions for ten novel species: Archangium lansinium sp. nov., Myxococcus landrumus sp. nov., Nannocystis bai.</title>
        <authorList>
            <person name="Ahearne A."/>
            <person name="Stevens C."/>
            <person name="Dowd S."/>
        </authorList>
    </citation>
    <scope>NUCLEOTIDE SEQUENCE [LARGE SCALE GENOMIC DNA]</scope>
    <source>
        <strain evidence="5 6">BB15-2</strain>
    </source>
</reference>
<evidence type="ECO:0000256" key="4">
    <source>
        <dbReference type="HAMAP-Rule" id="MF_00213"/>
    </source>
</evidence>
<evidence type="ECO:0000313" key="6">
    <source>
        <dbReference type="Proteomes" id="UP001221686"/>
    </source>
</evidence>
<protein>
    <recommendedName>
        <fullName evidence="4">Hydrogenase maturation factor HypA</fullName>
    </recommendedName>
</protein>
<comment type="similarity">
    <text evidence="4">Belongs to the HypA/HybF family.</text>
</comment>
<comment type="caution">
    <text evidence="5">The sequence shown here is derived from an EMBL/GenBank/DDBJ whole genome shotgun (WGS) entry which is preliminary data.</text>
</comment>
<dbReference type="Gene3D" id="3.30.2320.80">
    <property type="match status" value="1"/>
</dbReference>
<dbReference type="HAMAP" id="MF_00213">
    <property type="entry name" value="HypA_HybF"/>
    <property type="match status" value="1"/>
</dbReference>
<feature type="binding site" evidence="4">
    <location>
        <position position="73"/>
    </location>
    <ligand>
        <name>Zn(2+)</name>
        <dbReference type="ChEBI" id="CHEBI:29105"/>
    </ligand>
</feature>
<organism evidence="5 6">
    <name type="scientific">Nannocystis bainbridge</name>
    <dbReference type="NCBI Taxonomy" id="2995303"/>
    <lineage>
        <taxon>Bacteria</taxon>
        <taxon>Pseudomonadati</taxon>
        <taxon>Myxococcota</taxon>
        <taxon>Polyangia</taxon>
        <taxon>Nannocystales</taxon>
        <taxon>Nannocystaceae</taxon>
        <taxon>Nannocystis</taxon>
    </lineage>
</organism>
<feature type="binding site" evidence="4">
    <location>
        <position position="92"/>
    </location>
    <ligand>
        <name>Zn(2+)</name>
        <dbReference type="ChEBI" id="CHEBI:29105"/>
    </ligand>
</feature>
<keyword evidence="2 4" id="KW-0479">Metal-binding</keyword>
<feature type="binding site" evidence="4">
    <location>
        <position position="2"/>
    </location>
    <ligand>
        <name>Ni(2+)</name>
        <dbReference type="ChEBI" id="CHEBI:49786"/>
    </ligand>
</feature>
<evidence type="ECO:0000313" key="5">
    <source>
        <dbReference type="EMBL" id="MDC0720861.1"/>
    </source>
</evidence>
<dbReference type="Proteomes" id="UP001221686">
    <property type="component" value="Unassembled WGS sequence"/>
</dbReference>
<name>A0ABT5E4U3_9BACT</name>
<evidence type="ECO:0000256" key="1">
    <source>
        <dbReference type="ARBA" id="ARBA00022596"/>
    </source>
</evidence>
<dbReference type="PANTHER" id="PTHR34535:SF3">
    <property type="entry name" value="HYDROGENASE MATURATION FACTOR HYPA"/>
    <property type="match status" value="1"/>
</dbReference>
<gene>
    <name evidence="4" type="primary">hypA</name>
    <name evidence="5" type="ORF">POL25_28410</name>
</gene>
<proteinExistence type="inferred from homology"/>
<evidence type="ECO:0000256" key="3">
    <source>
        <dbReference type="ARBA" id="ARBA00022833"/>
    </source>
</evidence>
<accession>A0ABT5E4U3</accession>
<dbReference type="RefSeq" id="WP_272089370.1">
    <property type="nucleotide sequence ID" value="NZ_JAQNDL010000003.1"/>
</dbReference>
<keyword evidence="6" id="KW-1185">Reference proteome</keyword>
<dbReference type="InterPro" id="IPR000688">
    <property type="entry name" value="HypA/HybF"/>
</dbReference>
<dbReference type="PIRSF" id="PIRSF004761">
    <property type="entry name" value="Hydrgn_mat_HypA"/>
    <property type="match status" value="1"/>
</dbReference>
<keyword evidence="3 4" id="KW-0862">Zinc</keyword>
<dbReference type="EMBL" id="JAQNDL010000003">
    <property type="protein sequence ID" value="MDC0720861.1"/>
    <property type="molecule type" value="Genomic_DNA"/>
</dbReference>
<sequence>MHESSIARQILTAAIEQARVAGARHVSAVRGWVAETESLSADSVAFHFEACARGTLAEGARLVLSVSRIEARCGDCDLVYEPEHHVLLCPRCESTEAVLAREPGLGVESIEVE</sequence>
<dbReference type="PANTHER" id="PTHR34535">
    <property type="entry name" value="HYDROGENASE MATURATION FACTOR HYPA"/>
    <property type="match status" value="1"/>
</dbReference>
<feature type="binding site" evidence="4">
    <location>
        <position position="89"/>
    </location>
    <ligand>
        <name>Zn(2+)</name>
        <dbReference type="ChEBI" id="CHEBI:29105"/>
    </ligand>
</feature>
<keyword evidence="1 4" id="KW-0533">Nickel</keyword>
<dbReference type="Pfam" id="PF01155">
    <property type="entry name" value="HypA"/>
    <property type="match status" value="1"/>
</dbReference>
<evidence type="ECO:0000256" key="2">
    <source>
        <dbReference type="ARBA" id="ARBA00022723"/>
    </source>
</evidence>
<comment type="function">
    <text evidence="4">Involved in the maturation of [NiFe] hydrogenases. Required for nickel insertion into the metal center of the hydrogenase.</text>
</comment>